<proteinExistence type="predicted"/>
<protein>
    <submittedName>
        <fullName evidence="2">Uncharacterized protein</fullName>
    </submittedName>
</protein>
<keyword evidence="1" id="KW-0472">Membrane</keyword>
<dbReference type="Proteomes" id="UP000487268">
    <property type="component" value="Unassembled WGS sequence"/>
</dbReference>
<name>A0A7K0BZ06_9ACTN</name>
<dbReference type="AlphaFoldDB" id="A0A7K0BZ06"/>
<sequence>MGRRPEPHLRPMWPDRAFCQPGAMNPMYLIYVPVAVLFAAFVVYGGLIMPLTEMTESLRRHEESRGGR</sequence>
<evidence type="ECO:0000256" key="1">
    <source>
        <dbReference type="SAM" id="Phobius"/>
    </source>
</evidence>
<accession>A0A7K0BZ06</accession>
<feature type="transmembrane region" description="Helical" evidence="1">
    <location>
        <begin position="28"/>
        <end position="51"/>
    </location>
</feature>
<dbReference type="EMBL" id="WEGH01000003">
    <property type="protein sequence ID" value="MQY06403.1"/>
    <property type="molecule type" value="Genomic_DNA"/>
</dbReference>
<comment type="caution">
    <text evidence="2">The sequence shown here is derived from an EMBL/GenBank/DDBJ whole genome shotgun (WGS) entry which is preliminary data.</text>
</comment>
<keyword evidence="3" id="KW-1185">Reference proteome</keyword>
<evidence type="ECO:0000313" key="2">
    <source>
        <dbReference type="EMBL" id="MQY06403.1"/>
    </source>
</evidence>
<organism evidence="2 3">
    <name type="scientific">Actinomadura macrotermitis</name>
    <dbReference type="NCBI Taxonomy" id="2585200"/>
    <lineage>
        <taxon>Bacteria</taxon>
        <taxon>Bacillati</taxon>
        <taxon>Actinomycetota</taxon>
        <taxon>Actinomycetes</taxon>
        <taxon>Streptosporangiales</taxon>
        <taxon>Thermomonosporaceae</taxon>
        <taxon>Actinomadura</taxon>
    </lineage>
</organism>
<evidence type="ECO:0000313" key="3">
    <source>
        <dbReference type="Proteomes" id="UP000487268"/>
    </source>
</evidence>
<keyword evidence="1" id="KW-0812">Transmembrane</keyword>
<reference evidence="2 3" key="1">
    <citation type="submission" date="2019-10" db="EMBL/GenBank/DDBJ databases">
        <title>Actinomadura rubteroloni sp. nov. and Actinomadura macrotermitis sp. nov., isolated from the gut of fungus growing-termite Macrotermes natalensis.</title>
        <authorList>
            <person name="Benndorf R."/>
            <person name="Martin K."/>
            <person name="Kuefner M."/>
            <person name="De Beer W."/>
            <person name="Kaster A.-K."/>
            <person name="Vollmers J."/>
            <person name="Poulsen M."/>
            <person name="Beemelmanns C."/>
        </authorList>
    </citation>
    <scope>NUCLEOTIDE SEQUENCE [LARGE SCALE GENOMIC DNA]</scope>
    <source>
        <strain evidence="2 3">RB68</strain>
    </source>
</reference>
<gene>
    <name evidence="2" type="ORF">ACRB68_44910</name>
</gene>
<keyword evidence="1" id="KW-1133">Transmembrane helix</keyword>